<dbReference type="Gene3D" id="1.20.58.570">
    <property type="match status" value="1"/>
</dbReference>
<dbReference type="AlphaFoldDB" id="A0AA40HJG5"/>
<feature type="compositionally biased region" description="Polar residues" evidence="1">
    <location>
        <begin position="281"/>
        <end position="302"/>
    </location>
</feature>
<accession>A0AA40HJG5</accession>
<feature type="region of interest" description="Disordered" evidence="1">
    <location>
        <begin position="1"/>
        <end position="102"/>
    </location>
</feature>
<feature type="compositionally biased region" description="Low complexity" evidence="1">
    <location>
        <begin position="24"/>
        <end position="37"/>
    </location>
</feature>
<dbReference type="SUPFAM" id="SSF90096">
    <property type="entry name" value="Subunits of heterodimeric actin filament capping protein Capz"/>
    <property type="match status" value="1"/>
</dbReference>
<organism evidence="2 3">
    <name type="scientific">Cnephaeus nilssonii</name>
    <name type="common">Northern bat</name>
    <name type="synonym">Eptesicus nilssonii</name>
    <dbReference type="NCBI Taxonomy" id="3371016"/>
    <lineage>
        <taxon>Eukaryota</taxon>
        <taxon>Metazoa</taxon>
        <taxon>Chordata</taxon>
        <taxon>Craniata</taxon>
        <taxon>Vertebrata</taxon>
        <taxon>Euteleostomi</taxon>
        <taxon>Mammalia</taxon>
        <taxon>Eutheria</taxon>
        <taxon>Laurasiatheria</taxon>
        <taxon>Chiroptera</taxon>
        <taxon>Yangochiroptera</taxon>
        <taxon>Vespertilionidae</taxon>
        <taxon>Cnephaeus</taxon>
    </lineage>
</organism>
<reference evidence="2" key="1">
    <citation type="submission" date="2023-06" db="EMBL/GenBank/DDBJ databases">
        <title>Reference genome for the Northern bat (Eptesicus nilssonii), a most northern bat species.</title>
        <authorList>
            <person name="Laine V.N."/>
            <person name="Pulliainen A.T."/>
            <person name="Lilley T.M."/>
        </authorList>
    </citation>
    <scope>NUCLEOTIDE SEQUENCE</scope>
    <source>
        <strain evidence="2">BLF_Eptnil</strain>
        <tissue evidence="2">Kidney</tissue>
    </source>
</reference>
<proteinExistence type="predicted"/>
<keyword evidence="3" id="KW-1185">Reference proteome</keyword>
<dbReference type="EMBL" id="JAULJE010000018">
    <property type="protein sequence ID" value="KAK1332273.1"/>
    <property type="molecule type" value="Genomic_DNA"/>
</dbReference>
<dbReference type="InterPro" id="IPR037282">
    <property type="entry name" value="CapZ_alpha/beta"/>
</dbReference>
<evidence type="ECO:0000256" key="1">
    <source>
        <dbReference type="SAM" id="MobiDB-lite"/>
    </source>
</evidence>
<evidence type="ECO:0000313" key="3">
    <source>
        <dbReference type="Proteomes" id="UP001177744"/>
    </source>
</evidence>
<evidence type="ECO:0000313" key="2">
    <source>
        <dbReference type="EMBL" id="KAK1332273.1"/>
    </source>
</evidence>
<comment type="caution">
    <text evidence="2">The sequence shown here is derived from an EMBL/GenBank/DDBJ whole genome shotgun (WGS) entry which is preliminary data.</text>
</comment>
<gene>
    <name evidence="2" type="ORF">QTO34_006945</name>
</gene>
<name>A0AA40HJG5_CNENI</name>
<dbReference type="InterPro" id="IPR043175">
    <property type="entry name" value="CAPZB_N"/>
</dbReference>
<feature type="region of interest" description="Disordered" evidence="1">
    <location>
        <begin position="248"/>
        <end position="359"/>
    </location>
</feature>
<protein>
    <submittedName>
        <fullName evidence="2">Uncharacterized protein</fullName>
    </submittedName>
</protein>
<dbReference type="Proteomes" id="UP001177744">
    <property type="component" value="Unassembled WGS sequence"/>
</dbReference>
<feature type="compositionally biased region" description="Low complexity" evidence="1">
    <location>
        <begin position="310"/>
        <end position="342"/>
    </location>
</feature>
<feature type="compositionally biased region" description="Low complexity" evidence="1">
    <location>
        <begin position="61"/>
        <end position="71"/>
    </location>
</feature>
<sequence length="488" mass="50688">MKKQVPAPGTQALALATRQSECLPPARSATRSPAAHAFCRPHQSPLSSVAADRTSRRSRGRASPGRSAHLPPESPSPLSPPATQAGPRHRQASDGSCPAAQGWPKVQASLGWRLPEAQASLRWRLPSCPGLPEAQASLRWWLPSRPGPPEAQAPRTRASLLWLAAGTQDLGRLHPGQPQLQGTTVQDPSVDIPQGVLSVAMEVEEAPATALDNPQPRMLPGELSIARSPARWAEGRPATPRCAAAGVQAGGLARRPHTLQRPPRCGPGQGGGTTLRPGLTSTAWPSSRSKPTTHTQCSQAEKPSQRSRPRPSSSSSSSGAAAAAAAASAGASRSSAAAPASSNGPRELGPELSRPRRAIHRPLAVRAASTAERAAERARFCAGAAAAAAAAGDGLRRGETGTHVTLGAQLRAGPPPAPRGLGSQGSAAITTMNDQQLNYVLDLMRHLPPQQIKIDLIDLVPSLSEDLSSVDQTLKIVQEDGGKGLPFV</sequence>